<dbReference type="GO" id="GO:0005524">
    <property type="term" value="F:ATP binding"/>
    <property type="evidence" value="ECO:0007669"/>
    <property type="project" value="UniProtKB-UniRule"/>
</dbReference>
<dbReference type="Gene3D" id="3.30.470.20">
    <property type="entry name" value="ATP-grasp fold, B domain"/>
    <property type="match status" value="1"/>
</dbReference>
<dbReference type="Gene3D" id="3.40.50.20">
    <property type="match status" value="1"/>
</dbReference>
<organism evidence="6 7">
    <name type="scientific">Streptacidiphilus fuscans</name>
    <dbReference type="NCBI Taxonomy" id="2789292"/>
    <lineage>
        <taxon>Bacteria</taxon>
        <taxon>Bacillati</taxon>
        <taxon>Actinomycetota</taxon>
        <taxon>Actinomycetes</taxon>
        <taxon>Kitasatosporales</taxon>
        <taxon>Streptomycetaceae</taxon>
        <taxon>Streptacidiphilus</taxon>
    </lineage>
</organism>
<keyword evidence="1" id="KW-0436">Ligase</keyword>
<dbReference type="InterPro" id="IPR013815">
    <property type="entry name" value="ATP_grasp_subdomain_1"/>
</dbReference>
<name>A0A931BC09_9ACTN</name>
<evidence type="ECO:0000313" key="7">
    <source>
        <dbReference type="Proteomes" id="UP000657385"/>
    </source>
</evidence>
<evidence type="ECO:0000256" key="1">
    <source>
        <dbReference type="ARBA" id="ARBA00022598"/>
    </source>
</evidence>
<evidence type="ECO:0000313" key="6">
    <source>
        <dbReference type="EMBL" id="MBF9070650.1"/>
    </source>
</evidence>
<evidence type="ECO:0000256" key="4">
    <source>
        <dbReference type="PROSITE-ProRule" id="PRU00409"/>
    </source>
</evidence>
<keyword evidence="3 4" id="KW-0067">ATP-binding</keyword>
<dbReference type="PANTHER" id="PTHR43585">
    <property type="entry name" value="FUMIPYRROLE BIOSYNTHESIS PROTEIN C"/>
    <property type="match status" value="1"/>
</dbReference>
<reference evidence="6" key="1">
    <citation type="submission" date="2020-11" db="EMBL/GenBank/DDBJ databases">
        <title>Isolation and identification of active actinomycetes.</title>
        <authorList>
            <person name="Yu B."/>
        </authorList>
    </citation>
    <scope>NUCLEOTIDE SEQUENCE</scope>
    <source>
        <strain evidence="6">NEAU-YB345</strain>
    </source>
</reference>
<evidence type="ECO:0000256" key="2">
    <source>
        <dbReference type="ARBA" id="ARBA00022741"/>
    </source>
</evidence>
<keyword evidence="7" id="KW-1185">Reference proteome</keyword>
<dbReference type="AlphaFoldDB" id="A0A931BC09"/>
<dbReference type="PROSITE" id="PS50975">
    <property type="entry name" value="ATP_GRASP"/>
    <property type="match status" value="1"/>
</dbReference>
<dbReference type="PANTHER" id="PTHR43585:SF2">
    <property type="entry name" value="ATP-GRASP ENZYME FSQD"/>
    <property type="match status" value="1"/>
</dbReference>
<dbReference type="Gene3D" id="3.30.1490.20">
    <property type="entry name" value="ATP-grasp fold, A domain"/>
    <property type="match status" value="1"/>
</dbReference>
<accession>A0A931BC09</accession>
<dbReference type="InterPro" id="IPR011761">
    <property type="entry name" value="ATP-grasp"/>
</dbReference>
<proteinExistence type="predicted"/>
<dbReference type="InterPro" id="IPR052032">
    <property type="entry name" value="ATP-dep_AA_Ligase"/>
</dbReference>
<dbReference type="EMBL" id="JADPRT010000009">
    <property type="protein sequence ID" value="MBF9070650.1"/>
    <property type="molecule type" value="Genomic_DNA"/>
</dbReference>
<gene>
    <name evidence="6" type="ORF">I2501_21745</name>
</gene>
<feature type="domain" description="ATP-grasp" evidence="5">
    <location>
        <begin position="119"/>
        <end position="308"/>
    </location>
</feature>
<evidence type="ECO:0000256" key="3">
    <source>
        <dbReference type="ARBA" id="ARBA00022840"/>
    </source>
</evidence>
<evidence type="ECO:0000259" key="5">
    <source>
        <dbReference type="PROSITE" id="PS50975"/>
    </source>
</evidence>
<dbReference type="GO" id="GO:0046872">
    <property type="term" value="F:metal ion binding"/>
    <property type="evidence" value="ECO:0007669"/>
    <property type="project" value="InterPro"/>
</dbReference>
<sequence>MSSRPVPTYLVLNRFDDEFGEYHRFVDPDSCRLVYLTRDYGLTVLDTEHALETVVVPDLELETVLPLAKELSERHGGFDGIVGISEWDLLTVAQLREELGVPGWRPEFVNRFRDKPRMKELVSGAGLRAPRFLELHAASTAEEVLGQVGLPIIVKPRSGAASQGVLRVDDRERLAAVLGEIDPAGYQCEEFIEGDVLHVDGVRRDSRFHFVSASAYVNNCLEFADGTPLGSVLLDEGAERDEVVAFAGACLDALGLADGPFHLELFRSAAGELVFLEVGLRPGGAEVGFIHRDLFGVDLFAESFRAALGLPPFHSPGEFVSAPGGGWVSIPEPRPLPSRIVSRTSLVDVIDEVYDEVLPEVGSVLDGSGGYEHIGGRFRLRGEGHDAVRRAALEVMDRYRLVAEPAERPGAPS</sequence>
<protein>
    <submittedName>
        <fullName evidence="6">ATP-grasp domain-containing protein</fullName>
    </submittedName>
</protein>
<keyword evidence="2 4" id="KW-0547">Nucleotide-binding</keyword>
<dbReference type="SUPFAM" id="SSF56059">
    <property type="entry name" value="Glutathione synthetase ATP-binding domain-like"/>
    <property type="match status" value="1"/>
</dbReference>
<dbReference type="Proteomes" id="UP000657385">
    <property type="component" value="Unassembled WGS sequence"/>
</dbReference>
<comment type="caution">
    <text evidence="6">The sequence shown here is derived from an EMBL/GenBank/DDBJ whole genome shotgun (WGS) entry which is preliminary data.</text>
</comment>
<dbReference type="RefSeq" id="WP_196195826.1">
    <property type="nucleotide sequence ID" value="NZ_JADPRT010000009.1"/>
</dbReference>
<dbReference type="GO" id="GO:0016874">
    <property type="term" value="F:ligase activity"/>
    <property type="evidence" value="ECO:0007669"/>
    <property type="project" value="UniProtKB-KW"/>
</dbReference>